<keyword evidence="10" id="KW-1185">Reference proteome</keyword>
<comment type="caution">
    <text evidence="9">The sequence shown here is derived from an EMBL/GenBank/DDBJ whole genome shotgun (WGS) entry which is preliminary data.</text>
</comment>
<proteinExistence type="inferred from homology"/>
<evidence type="ECO:0000256" key="2">
    <source>
        <dbReference type="ARBA" id="ARBA00009672"/>
    </source>
</evidence>
<evidence type="ECO:0000256" key="4">
    <source>
        <dbReference type="ARBA" id="ARBA00022980"/>
    </source>
</evidence>
<sequence>MFYEENVKMQAAKLIGNSPLLTNYAYSCSFFNLNSIYAQSLRWKRKPIWLPTAKTKIFRVSPRPVIPKEEVVEIQRLYNNYRTYYRSVRKYMIQITKQNEIQLDHSVIQKAEEEDYIKCMKLNEEWNKKIAVEREVRLQNELEARRLRALQTIEYKKEQIKQKRLQALEKIEEAKLLAPTLITRDNIDQAIEEALADVVNHNKALDASGNWQTELSGATTAKKPENIQIKQ</sequence>
<evidence type="ECO:0000313" key="9">
    <source>
        <dbReference type="EMBL" id="OXU30704.1"/>
    </source>
</evidence>
<name>A0A232FIY3_9HYME</name>
<evidence type="ECO:0000256" key="5">
    <source>
        <dbReference type="ARBA" id="ARBA00023128"/>
    </source>
</evidence>
<dbReference type="STRING" id="543379.A0A232FIY3"/>
<keyword evidence="5" id="KW-0496">Mitochondrion</keyword>
<dbReference type="PANTHER" id="PTHR21035:SF2">
    <property type="entry name" value="SMALL RIBOSOMAL SUBUNIT PROTEIN MS26"/>
    <property type="match status" value="1"/>
</dbReference>
<keyword evidence="3" id="KW-0809">Transit peptide</keyword>
<organism evidence="9 10">
    <name type="scientific">Trichomalopsis sarcophagae</name>
    <dbReference type="NCBI Taxonomy" id="543379"/>
    <lineage>
        <taxon>Eukaryota</taxon>
        <taxon>Metazoa</taxon>
        <taxon>Ecdysozoa</taxon>
        <taxon>Arthropoda</taxon>
        <taxon>Hexapoda</taxon>
        <taxon>Insecta</taxon>
        <taxon>Pterygota</taxon>
        <taxon>Neoptera</taxon>
        <taxon>Endopterygota</taxon>
        <taxon>Hymenoptera</taxon>
        <taxon>Apocrita</taxon>
        <taxon>Proctotrupomorpha</taxon>
        <taxon>Chalcidoidea</taxon>
        <taxon>Pteromalidae</taxon>
        <taxon>Pteromalinae</taxon>
        <taxon>Trichomalopsis</taxon>
    </lineage>
</organism>
<protein>
    <recommendedName>
        <fullName evidence="7">Small ribosomal subunit protein mS26</fullName>
    </recommendedName>
    <alternativeName>
        <fullName evidence="8">28S ribosomal protein S26, mitochondrial</fullName>
    </alternativeName>
</protein>
<evidence type="ECO:0000313" key="10">
    <source>
        <dbReference type="Proteomes" id="UP000215335"/>
    </source>
</evidence>
<comment type="subcellular location">
    <subcellularLocation>
        <location evidence="1">Mitochondrion</location>
    </subcellularLocation>
</comment>
<dbReference type="OrthoDB" id="5988811at2759"/>
<accession>A0A232FIY3</accession>
<evidence type="ECO:0000256" key="1">
    <source>
        <dbReference type="ARBA" id="ARBA00004173"/>
    </source>
</evidence>
<keyword evidence="6" id="KW-0687">Ribonucleoprotein</keyword>
<dbReference type="Proteomes" id="UP000215335">
    <property type="component" value="Unassembled WGS sequence"/>
</dbReference>
<comment type="similarity">
    <text evidence="2">Belongs to the mitochondrion-specific ribosomal protein mS26 family.</text>
</comment>
<dbReference type="GO" id="GO:0005763">
    <property type="term" value="C:mitochondrial small ribosomal subunit"/>
    <property type="evidence" value="ECO:0007669"/>
    <property type="project" value="InterPro"/>
</dbReference>
<dbReference type="InterPro" id="IPR026140">
    <property type="entry name" value="Ribosomal_mS26"/>
</dbReference>
<dbReference type="PANTHER" id="PTHR21035">
    <property type="entry name" value="28S RIBOSOMAL PROTEIN S26, MITOCHONDRIAL"/>
    <property type="match status" value="1"/>
</dbReference>
<evidence type="ECO:0000256" key="3">
    <source>
        <dbReference type="ARBA" id="ARBA00022946"/>
    </source>
</evidence>
<keyword evidence="4" id="KW-0689">Ribosomal protein</keyword>
<evidence type="ECO:0000256" key="7">
    <source>
        <dbReference type="ARBA" id="ARBA00035138"/>
    </source>
</evidence>
<dbReference type="AlphaFoldDB" id="A0A232FIY3"/>
<dbReference type="Pfam" id="PF14943">
    <property type="entry name" value="MRP-S26"/>
    <property type="match status" value="1"/>
</dbReference>
<reference evidence="9 10" key="1">
    <citation type="journal article" date="2017" name="Curr. Biol.">
        <title>The Evolution of Venom by Co-option of Single-Copy Genes.</title>
        <authorList>
            <person name="Martinson E.O."/>
            <person name="Mrinalini"/>
            <person name="Kelkar Y.D."/>
            <person name="Chang C.H."/>
            <person name="Werren J.H."/>
        </authorList>
    </citation>
    <scope>NUCLEOTIDE SEQUENCE [LARGE SCALE GENOMIC DNA]</scope>
    <source>
        <strain evidence="9 10">Alberta</strain>
        <tissue evidence="9">Whole body</tissue>
    </source>
</reference>
<dbReference type="EMBL" id="NNAY01000129">
    <property type="protein sequence ID" value="OXU30704.1"/>
    <property type="molecule type" value="Genomic_DNA"/>
</dbReference>
<evidence type="ECO:0000256" key="6">
    <source>
        <dbReference type="ARBA" id="ARBA00023274"/>
    </source>
</evidence>
<evidence type="ECO:0000256" key="8">
    <source>
        <dbReference type="ARBA" id="ARBA00035344"/>
    </source>
</evidence>
<gene>
    <name evidence="9" type="ORF">TSAR_012772</name>
</gene>